<gene>
    <name evidence="5" type="ORF">FYJ51_05520</name>
</gene>
<accession>A0A7X2NRS9</accession>
<feature type="domain" description="Type I restriction modification DNA specificity" evidence="4">
    <location>
        <begin position="76"/>
        <end position="229"/>
    </location>
</feature>
<keyword evidence="3" id="KW-0238">DNA-binding</keyword>
<dbReference type="PANTHER" id="PTHR30408">
    <property type="entry name" value="TYPE-1 RESTRICTION ENZYME ECOKI SPECIFICITY PROTEIN"/>
    <property type="match status" value="1"/>
</dbReference>
<name>A0A7X2NRS9_9FIRM</name>
<dbReference type="InterPro" id="IPR000055">
    <property type="entry name" value="Restrct_endonuc_typeI_TRD"/>
</dbReference>
<keyword evidence="6" id="KW-1185">Reference proteome</keyword>
<dbReference type="Gene3D" id="1.10.287.1120">
    <property type="entry name" value="Bipartite methylase S protein"/>
    <property type="match status" value="1"/>
</dbReference>
<evidence type="ECO:0000259" key="4">
    <source>
        <dbReference type="Pfam" id="PF01420"/>
    </source>
</evidence>
<reference evidence="5 6" key="1">
    <citation type="submission" date="2019-08" db="EMBL/GenBank/DDBJ databases">
        <title>In-depth cultivation of the pig gut microbiome towards novel bacterial diversity and tailored functional studies.</title>
        <authorList>
            <person name="Wylensek D."/>
            <person name="Hitch T.C.A."/>
            <person name="Clavel T."/>
        </authorList>
    </citation>
    <scope>NUCLEOTIDE SEQUENCE [LARGE SCALE GENOMIC DNA]</scope>
    <source>
        <strain evidence="5 6">Oil+RF-744-GAM-WT-6</strain>
    </source>
</reference>
<evidence type="ECO:0000256" key="1">
    <source>
        <dbReference type="ARBA" id="ARBA00010923"/>
    </source>
</evidence>
<comment type="caution">
    <text evidence="5">The sequence shown here is derived from an EMBL/GenBank/DDBJ whole genome shotgun (WGS) entry which is preliminary data.</text>
</comment>
<evidence type="ECO:0000256" key="2">
    <source>
        <dbReference type="ARBA" id="ARBA00022747"/>
    </source>
</evidence>
<keyword evidence="2" id="KW-0680">Restriction system</keyword>
<dbReference type="InterPro" id="IPR044946">
    <property type="entry name" value="Restrct_endonuc_typeI_TRD_sf"/>
</dbReference>
<dbReference type="Gene3D" id="3.90.220.20">
    <property type="entry name" value="DNA methylase specificity domains"/>
    <property type="match status" value="1"/>
</dbReference>
<dbReference type="SUPFAM" id="SSF116734">
    <property type="entry name" value="DNA methylase specificity domain"/>
    <property type="match status" value="2"/>
</dbReference>
<dbReference type="EMBL" id="VUMN01000010">
    <property type="protein sequence ID" value="MSS58360.1"/>
    <property type="molecule type" value="Genomic_DNA"/>
</dbReference>
<dbReference type="Proteomes" id="UP000461880">
    <property type="component" value="Unassembled WGS sequence"/>
</dbReference>
<dbReference type="InterPro" id="IPR052021">
    <property type="entry name" value="Type-I_RS_S_subunit"/>
</dbReference>
<dbReference type="AlphaFoldDB" id="A0A7X2NRS9"/>
<dbReference type="GO" id="GO:0009307">
    <property type="term" value="P:DNA restriction-modification system"/>
    <property type="evidence" value="ECO:0007669"/>
    <property type="project" value="UniProtKB-KW"/>
</dbReference>
<dbReference type="GO" id="GO:0003677">
    <property type="term" value="F:DNA binding"/>
    <property type="evidence" value="ECO:0007669"/>
    <property type="project" value="UniProtKB-KW"/>
</dbReference>
<keyword evidence="5" id="KW-0540">Nuclease</keyword>
<sequence>MPYVNLNTQHRIVRVLKEFDDAIDNNNIISSELESLAKTIYDYWFLQFDFPDENGRPYKSSGGKMVWNEELKREIPEKWAVKKLPDIVRWEGGAQPPKSTFVYCEQPGYVRFIQNRDYADNSHKTYIRKSNNNKLCNEYDIMMDKYGDAGAIRFGIAGAYNVALAKIDVQLKNGQEYVRSFLKSEAVYNYLHQACVASTRASLNGDNLSSVYIPIPSQQILFEFEKIIKKDIFQILLLKSENQQLSSLRDFLLPMLMNGQVTFKEDA</sequence>
<protein>
    <submittedName>
        <fullName evidence="5">Restriction endonuclease subunit S</fullName>
    </submittedName>
</protein>
<evidence type="ECO:0000313" key="6">
    <source>
        <dbReference type="Proteomes" id="UP000461880"/>
    </source>
</evidence>
<keyword evidence="5" id="KW-0255">Endonuclease</keyword>
<organism evidence="5 6">
    <name type="scientific">Stecheria intestinalis</name>
    <dbReference type="NCBI Taxonomy" id="2606630"/>
    <lineage>
        <taxon>Bacteria</taxon>
        <taxon>Bacillati</taxon>
        <taxon>Bacillota</taxon>
        <taxon>Erysipelotrichia</taxon>
        <taxon>Erysipelotrichales</taxon>
        <taxon>Erysipelotrichaceae</taxon>
        <taxon>Stecheria</taxon>
    </lineage>
</organism>
<proteinExistence type="inferred from homology"/>
<dbReference type="GO" id="GO:0004519">
    <property type="term" value="F:endonuclease activity"/>
    <property type="evidence" value="ECO:0007669"/>
    <property type="project" value="UniProtKB-KW"/>
</dbReference>
<keyword evidence="5" id="KW-0378">Hydrolase</keyword>
<evidence type="ECO:0000313" key="5">
    <source>
        <dbReference type="EMBL" id="MSS58360.1"/>
    </source>
</evidence>
<dbReference type="PANTHER" id="PTHR30408:SF12">
    <property type="entry name" value="TYPE I RESTRICTION ENZYME MJAVIII SPECIFICITY SUBUNIT"/>
    <property type="match status" value="1"/>
</dbReference>
<comment type="similarity">
    <text evidence="1">Belongs to the type-I restriction system S methylase family.</text>
</comment>
<dbReference type="Pfam" id="PF01420">
    <property type="entry name" value="Methylase_S"/>
    <property type="match status" value="1"/>
</dbReference>
<evidence type="ECO:0000256" key="3">
    <source>
        <dbReference type="ARBA" id="ARBA00023125"/>
    </source>
</evidence>